<evidence type="ECO:0000256" key="3">
    <source>
        <dbReference type="ARBA" id="ARBA00022475"/>
    </source>
</evidence>
<evidence type="ECO:0000256" key="6">
    <source>
        <dbReference type="ARBA" id="ARBA00022856"/>
    </source>
</evidence>
<dbReference type="GO" id="GO:0015833">
    <property type="term" value="P:peptide transport"/>
    <property type="evidence" value="ECO:0007669"/>
    <property type="project" value="UniProtKB-KW"/>
</dbReference>
<keyword evidence="9" id="KW-0406">Ion transport</keyword>
<keyword evidence="5 12" id="KW-0812">Transmembrane</keyword>
<evidence type="ECO:0000256" key="11">
    <source>
        <dbReference type="ARBA" id="ARBA00024202"/>
    </source>
</evidence>
<name>A0A380EFY7_STAAU</name>
<gene>
    <name evidence="14" type="primary">oppC_2</name>
    <name evidence="14" type="ORF">NCTC10702_01507</name>
</gene>
<dbReference type="PANTHER" id="PTHR43386:SF24">
    <property type="entry name" value="OLIGOPEPTIDE TRANSPORT SYSTEM PERMEASE PROTEIN AMID"/>
    <property type="match status" value="1"/>
</dbReference>
<keyword evidence="3" id="KW-1003">Cell membrane</keyword>
<sequence>MASKTLGASKFKLIFKHILPNTLGAIVVTSMFTVPSAIFFEAFLSFIGIGVPAPQHR</sequence>
<feature type="domain" description="ABC transmembrane type-1" evidence="13">
    <location>
        <begin position="1"/>
        <end position="57"/>
    </location>
</feature>
<dbReference type="GO" id="GO:0055085">
    <property type="term" value="P:transmembrane transport"/>
    <property type="evidence" value="ECO:0007669"/>
    <property type="project" value="InterPro"/>
</dbReference>
<dbReference type="EMBL" id="UHBY01000003">
    <property type="protein sequence ID" value="SUL33786.1"/>
    <property type="molecule type" value="Genomic_DNA"/>
</dbReference>
<protein>
    <submittedName>
        <fullName evidence="14">Oligopeptide transport system permease protein oppC</fullName>
    </submittedName>
</protein>
<dbReference type="Pfam" id="PF00528">
    <property type="entry name" value="BPD_transp_1"/>
    <property type="match status" value="1"/>
</dbReference>
<evidence type="ECO:0000256" key="2">
    <source>
        <dbReference type="ARBA" id="ARBA00022448"/>
    </source>
</evidence>
<dbReference type="GO" id="GO:0015031">
    <property type="term" value="P:protein transport"/>
    <property type="evidence" value="ECO:0007669"/>
    <property type="project" value="UniProtKB-KW"/>
</dbReference>
<dbReference type="GO" id="GO:0015675">
    <property type="term" value="P:nickel cation transport"/>
    <property type="evidence" value="ECO:0007669"/>
    <property type="project" value="UniProtKB-KW"/>
</dbReference>
<evidence type="ECO:0000259" key="13">
    <source>
        <dbReference type="PROSITE" id="PS50928"/>
    </source>
</evidence>
<evidence type="ECO:0000256" key="4">
    <source>
        <dbReference type="ARBA" id="ARBA00022596"/>
    </source>
</evidence>
<dbReference type="AlphaFoldDB" id="A0A380EFY7"/>
<evidence type="ECO:0000313" key="14">
    <source>
        <dbReference type="EMBL" id="SUL33786.1"/>
    </source>
</evidence>
<evidence type="ECO:0000256" key="8">
    <source>
        <dbReference type="ARBA" id="ARBA00022989"/>
    </source>
</evidence>
<dbReference type="Proteomes" id="UP000254116">
    <property type="component" value="Unassembled WGS sequence"/>
</dbReference>
<evidence type="ECO:0000256" key="9">
    <source>
        <dbReference type="ARBA" id="ARBA00023112"/>
    </source>
</evidence>
<comment type="subcellular location">
    <subcellularLocation>
        <location evidence="1 12">Cell membrane</location>
        <topology evidence="1 12">Multi-pass membrane protein</topology>
    </subcellularLocation>
</comment>
<evidence type="ECO:0000256" key="7">
    <source>
        <dbReference type="ARBA" id="ARBA00022927"/>
    </source>
</evidence>
<evidence type="ECO:0000256" key="10">
    <source>
        <dbReference type="ARBA" id="ARBA00023136"/>
    </source>
</evidence>
<evidence type="ECO:0000256" key="1">
    <source>
        <dbReference type="ARBA" id="ARBA00004651"/>
    </source>
</evidence>
<keyword evidence="9" id="KW-0921">Nickel transport</keyword>
<proteinExistence type="inferred from homology"/>
<comment type="caution">
    <text evidence="12">Lacks conserved residue(s) required for the propagation of feature annotation.</text>
</comment>
<reference evidence="14 15" key="1">
    <citation type="submission" date="2018-06" db="EMBL/GenBank/DDBJ databases">
        <authorList>
            <consortium name="Pathogen Informatics"/>
            <person name="Doyle S."/>
        </authorList>
    </citation>
    <scope>NUCLEOTIDE SEQUENCE [LARGE SCALE GENOMIC DNA]</scope>
    <source>
        <strain evidence="14 15">NCTC10702</strain>
    </source>
</reference>
<dbReference type="InterPro" id="IPR000515">
    <property type="entry name" value="MetI-like"/>
</dbReference>
<comment type="similarity">
    <text evidence="11">Belongs to the binding-protein-dependent transport system permease family. OppBC subfamily.</text>
</comment>
<keyword evidence="4" id="KW-0533">Nickel</keyword>
<dbReference type="Gene3D" id="1.10.3720.10">
    <property type="entry name" value="MetI-like"/>
    <property type="match status" value="1"/>
</dbReference>
<keyword evidence="6" id="KW-0571">Peptide transport</keyword>
<keyword evidence="10 12" id="KW-0472">Membrane</keyword>
<dbReference type="InterPro" id="IPR050366">
    <property type="entry name" value="BP-dependent_transpt_permease"/>
</dbReference>
<feature type="transmembrane region" description="Helical" evidence="12">
    <location>
        <begin position="21"/>
        <end position="49"/>
    </location>
</feature>
<accession>A0A380EFY7</accession>
<dbReference type="InterPro" id="IPR035906">
    <property type="entry name" value="MetI-like_sf"/>
</dbReference>
<keyword evidence="7" id="KW-0653">Protein transport</keyword>
<evidence type="ECO:0000256" key="5">
    <source>
        <dbReference type="ARBA" id="ARBA00022692"/>
    </source>
</evidence>
<dbReference type="CDD" id="cd06261">
    <property type="entry name" value="TM_PBP2"/>
    <property type="match status" value="1"/>
</dbReference>
<keyword evidence="8 12" id="KW-1133">Transmembrane helix</keyword>
<dbReference type="PANTHER" id="PTHR43386">
    <property type="entry name" value="OLIGOPEPTIDE TRANSPORT SYSTEM PERMEASE PROTEIN APPC"/>
    <property type="match status" value="1"/>
</dbReference>
<dbReference type="GO" id="GO:0005886">
    <property type="term" value="C:plasma membrane"/>
    <property type="evidence" value="ECO:0007669"/>
    <property type="project" value="UniProtKB-SubCell"/>
</dbReference>
<evidence type="ECO:0000313" key="15">
    <source>
        <dbReference type="Proteomes" id="UP000254116"/>
    </source>
</evidence>
<evidence type="ECO:0000256" key="12">
    <source>
        <dbReference type="RuleBase" id="RU363032"/>
    </source>
</evidence>
<keyword evidence="2 12" id="KW-0813">Transport</keyword>
<dbReference type="SUPFAM" id="SSF161098">
    <property type="entry name" value="MetI-like"/>
    <property type="match status" value="1"/>
</dbReference>
<organism evidence="14 15">
    <name type="scientific">Staphylococcus aureus</name>
    <dbReference type="NCBI Taxonomy" id="1280"/>
    <lineage>
        <taxon>Bacteria</taxon>
        <taxon>Bacillati</taxon>
        <taxon>Bacillota</taxon>
        <taxon>Bacilli</taxon>
        <taxon>Bacillales</taxon>
        <taxon>Staphylococcaceae</taxon>
        <taxon>Staphylococcus</taxon>
    </lineage>
</organism>
<dbReference type="PROSITE" id="PS50928">
    <property type="entry name" value="ABC_TM1"/>
    <property type="match status" value="1"/>
</dbReference>